<evidence type="ECO:0000313" key="4">
    <source>
        <dbReference type="Proteomes" id="UP000466894"/>
    </source>
</evidence>
<dbReference type="KEGG" id="mnv:MNVI_22600"/>
<organism evidence="3 4">
    <name type="scientific">Mycobacterium noviomagense</name>
    <dbReference type="NCBI Taxonomy" id="459858"/>
    <lineage>
        <taxon>Bacteria</taxon>
        <taxon>Bacillati</taxon>
        <taxon>Actinomycetota</taxon>
        <taxon>Actinomycetes</taxon>
        <taxon>Mycobacteriales</taxon>
        <taxon>Mycobacteriaceae</taxon>
        <taxon>Mycobacterium</taxon>
    </lineage>
</organism>
<evidence type="ECO:0000313" key="3">
    <source>
        <dbReference type="EMBL" id="BBY06942.1"/>
    </source>
</evidence>
<reference evidence="3 4" key="1">
    <citation type="journal article" date="2019" name="Emerg. Microbes Infect.">
        <title>Comprehensive subspecies identification of 175 nontuberculous mycobacteria species based on 7547 genomic profiles.</title>
        <authorList>
            <person name="Matsumoto Y."/>
            <person name="Kinjo T."/>
            <person name="Motooka D."/>
            <person name="Nabeya D."/>
            <person name="Jung N."/>
            <person name="Uechi K."/>
            <person name="Horii T."/>
            <person name="Iida T."/>
            <person name="Fujita J."/>
            <person name="Nakamura S."/>
        </authorList>
    </citation>
    <scope>NUCLEOTIDE SEQUENCE [LARGE SCALE GENOMIC DNA]</scope>
    <source>
        <strain evidence="3 4">JCM 16367</strain>
    </source>
</reference>
<dbReference type="EMBL" id="AP022583">
    <property type="protein sequence ID" value="BBY06942.1"/>
    <property type="molecule type" value="Genomic_DNA"/>
</dbReference>
<keyword evidence="2" id="KW-0812">Transmembrane</keyword>
<protein>
    <submittedName>
        <fullName evidence="3">Uncharacterized protein</fullName>
    </submittedName>
</protein>
<feature type="compositionally biased region" description="Gly residues" evidence="1">
    <location>
        <begin position="80"/>
        <end position="89"/>
    </location>
</feature>
<dbReference type="Proteomes" id="UP000466894">
    <property type="component" value="Chromosome"/>
</dbReference>
<accession>A0A7I7PEE8</accession>
<gene>
    <name evidence="3" type="ORF">MNVI_22600</name>
</gene>
<feature type="transmembrane region" description="Helical" evidence="2">
    <location>
        <begin position="27"/>
        <end position="47"/>
    </location>
</feature>
<sequence length="131" mass="12982">MTTIHTSDRIPYPIPRVPKPIPMGRRVALAAVGTLGVAAALGLGGTIQVGHAPSTVPGSTVTALGPCFGPHRQPIPCPGPGGTVGGTEGYQGSSDTGENPGPVQTGNDPGDPSPGGTCIAEMAREGCHQPD</sequence>
<proteinExistence type="predicted"/>
<feature type="compositionally biased region" description="Polar residues" evidence="1">
    <location>
        <begin position="93"/>
        <end position="107"/>
    </location>
</feature>
<dbReference type="AlphaFoldDB" id="A0A7I7PEE8"/>
<keyword evidence="2" id="KW-0472">Membrane</keyword>
<evidence type="ECO:0000256" key="1">
    <source>
        <dbReference type="SAM" id="MobiDB-lite"/>
    </source>
</evidence>
<keyword evidence="2" id="KW-1133">Transmembrane helix</keyword>
<name>A0A7I7PEE8_9MYCO</name>
<feature type="region of interest" description="Disordered" evidence="1">
    <location>
        <begin position="66"/>
        <end position="131"/>
    </location>
</feature>
<evidence type="ECO:0000256" key="2">
    <source>
        <dbReference type="SAM" id="Phobius"/>
    </source>
</evidence>
<feature type="compositionally biased region" description="Basic and acidic residues" evidence="1">
    <location>
        <begin position="122"/>
        <end position="131"/>
    </location>
</feature>